<dbReference type="InterPro" id="IPR001412">
    <property type="entry name" value="aa-tRNA-synth_I_CS"/>
</dbReference>
<dbReference type="AlphaFoldDB" id="E6WZ02"/>
<dbReference type="STRING" id="749222.Nitsa_0179"/>
<comment type="subunit">
    <text evidence="3 11">Monomer.</text>
</comment>
<dbReference type="SUPFAM" id="SSF47323">
    <property type="entry name" value="Anticodon-binding domain of a subclass of class I aminoacyl-tRNA synthetases"/>
    <property type="match status" value="1"/>
</dbReference>
<reference evidence="15 16" key="1">
    <citation type="journal article" date="2011" name="Stand. Genomic Sci.">
        <title>Complete genome sequence of Nitratifractor salsuginis type strain (E9I37-1).</title>
        <authorList>
            <person name="Anderson I."/>
            <person name="Sikorski J."/>
            <person name="Zeytun A."/>
            <person name="Nolan M."/>
            <person name="Lapidus A."/>
            <person name="Lucas S."/>
            <person name="Hammon N."/>
            <person name="Deshpande S."/>
            <person name="Cheng J.F."/>
            <person name="Tapia R."/>
            <person name="Han C."/>
            <person name="Goodwin L."/>
            <person name="Pitluck S."/>
            <person name="Liolios K."/>
            <person name="Pagani I."/>
            <person name="Ivanova N."/>
            <person name="Huntemann M."/>
            <person name="Mavromatis K."/>
            <person name="Ovchinikova G."/>
            <person name="Pati A."/>
            <person name="Chen A."/>
            <person name="Palaniappan K."/>
            <person name="Land M."/>
            <person name="Hauser L."/>
            <person name="Brambilla E.M."/>
            <person name="Ngatchou-Djao O.D."/>
            <person name="Rohde M."/>
            <person name="Tindall B.J."/>
            <person name="Goker M."/>
            <person name="Detter J.C."/>
            <person name="Woyke T."/>
            <person name="Bristow J."/>
            <person name="Eisen J.A."/>
            <person name="Markowitz V."/>
            <person name="Hugenholtz P."/>
            <person name="Klenk H.P."/>
            <person name="Kyrpides N.C."/>
        </authorList>
    </citation>
    <scope>NUCLEOTIDE SEQUENCE [LARGE SCALE GENOMIC DNA]</scope>
    <source>
        <strain evidence="16">DSM 16511 / JCM 12458 / E9I37-1</strain>
    </source>
</reference>
<dbReference type="InterPro" id="IPR035684">
    <property type="entry name" value="ArgRS_core"/>
</dbReference>
<evidence type="ECO:0000256" key="6">
    <source>
        <dbReference type="ARBA" id="ARBA00022741"/>
    </source>
</evidence>
<dbReference type="SUPFAM" id="SSF55190">
    <property type="entry name" value="Arginyl-tRNA synthetase (ArgRS), N-terminal 'additional' domain"/>
    <property type="match status" value="1"/>
</dbReference>
<reference evidence="16" key="2">
    <citation type="submission" date="2011-01" db="EMBL/GenBank/DDBJ databases">
        <title>The complete genome of Nitratifractor salsuginis DSM 16511.</title>
        <authorList>
            <consortium name="US DOE Joint Genome Institute (JGI-PGF)"/>
            <person name="Lucas S."/>
            <person name="Copeland A."/>
            <person name="Lapidus A."/>
            <person name="Bruce D."/>
            <person name="Goodwin L."/>
            <person name="Pitluck S."/>
            <person name="Kyrpides N."/>
            <person name="Mavromatis K."/>
            <person name="Ivanova N."/>
            <person name="Mikhailova N."/>
            <person name="Zeytun A."/>
            <person name="Detter J.C."/>
            <person name="Tapia R."/>
            <person name="Han C."/>
            <person name="Land M."/>
            <person name="Hauser L."/>
            <person name="Markowitz V."/>
            <person name="Cheng J.-F."/>
            <person name="Hugenholtz P."/>
            <person name="Woyke T."/>
            <person name="Wu D."/>
            <person name="Tindall B."/>
            <person name="Schuetze A."/>
            <person name="Brambilla E."/>
            <person name="Klenk H.-P."/>
            <person name="Eisen J.A."/>
        </authorList>
    </citation>
    <scope>NUCLEOTIDE SEQUENCE [LARGE SCALE GENOMIC DNA]</scope>
    <source>
        <strain evidence="16">DSM 16511 / JCM 12458 / E9I37-1</strain>
    </source>
</reference>
<dbReference type="HAMAP" id="MF_00123">
    <property type="entry name" value="Arg_tRNA_synth"/>
    <property type="match status" value="1"/>
</dbReference>
<dbReference type="FunFam" id="3.40.50.620:FF:000030">
    <property type="entry name" value="Arginine--tRNA ligase"/>
    <property type="match status" value="1"/>
</dbReference>
<dbReference type="GO" id="GO:0006420">
    <property type="term" value="P:arginyl-tRNA aminoacylation"/>
    <property type="evidence" value="ECO:0007669"/>
    <property type="project" value="UniProtKB-UniRule"/>
</dbReference>
<evidence type="ECO:0000256" key="9">
    <source>
        <dbReference type="ARBA" id="ARBA00023146"/>
    </source>
</evidence>
<comment type="similarity">
    <text evidence="2 11 12">Belongs to the class-I aminoacyl-tRNA synthetase family.</text>
</comment>
<evidence type="ECO:0000259" key="14">
    <source>
        <dbReference type="SMART" id="SM01016"/>
    </source>
</evidence>
<dbReference type="SUPFAM" id="SSF52374">
    <property type="entry name" value="Nucleotidylyl transferase"/>
    <property type="match status" value="1"/>
</dbReference>
<dbReference type="InterPro" id="IPR008909">
    <property type="entry name" value="DALR_anticod-bd"/>
</dbReference>
<dbReference type="PANTHER" id="PTHR11956">
    <property type="entry name" value="ARGINYL-TRNA SYNTHETASE"/>
    <property type="match status" value="1"/>
</dbReference>
<evidence type="ECO:0000313" key="15">
    <source>
        <dbReference type="EMBL" id="ADV45452.1"/>
    </source>
</evidence>
<dbReference type="FunFam" id="3.30.1360.70:FF:000002">
    <property type="entry name" value="arginine--tRNA ligase, cytoplasmic"/>
    <property type="match status" value="1"/>
</dbReference>
<evidence type="ECO:0000256" key="2">
    <source>
        <dbReference type="ARBA" id="ARBA00005594"/>
    </source>
</evidence>
<evidence type="ECO:0000256" key="8">
    <source>
        <dbReference type="ARBA" id="ARBA00022917"/>
    </source>
</evidence>
<evidence type="ECO:0000256" key="12">
    <source>
        <dbReference type="RuleBase" id="RU363038"/>
    </source>
</evidence>
<protein>
    <recommendedName>
        <fullName evidence="11">Arginine--tRNA ligase</fullName>
        <ecNumber evidence="11">6.1.1.19</ecNumber>
    </recommendedName>
    <alternativeName>
        <fullName evidence="11">Arginyl-tRNA synthetase</fullName>
        <shortName evidence="11">ArgRS</shortName>
    </alternativeName>
</protein>
<comment type="catalytic activity">
    <reaction evidence="10 11">
        <text>tRNA(Arg) + L-arginine + ATP = L-arginyl-tRNA(Arg) + AMP + diphosphate</text>
        <dbReference type="Rhea" id="RHEA:20301"/>
        <dbReference type="Rhea" id="RHEA-COMP:9658"/>
        <dbReference type="Rhea" id="RHEA-COMP:9673"/>
        <dbReference type="ChEBI" id="CHEBI:30616"/>
        <dbReference type="ChEBI" id="CHEBI:32682"/>
        <dbReference type="ChEBI" id="CHEBI:33019"/>
        <dbReference type="ChEBI" id="CHEBI:78442"/>
        <dbReference type="ChEBI" id="CHEBI:78513"/>
        <dbReference type="ChEBI" id="CHEBI:456215"/>
        <dbReference type="EC" id="6.1.1.19"/>
    </reaction>
</comment>
<keyword evidence="6 11" id="KW-0547">Nucleotide-binding</keyword>
<dbReference type="PRINTS" id="PR01038">
    <property type="entry name" value="TRNASYNTHARG"/>
</dbReference>
<dbReference type="OrthoDB" id="9803211at2"/>
<comment type="caution">
    <text evidence="11">Lacks conserved residue(s) required for the propagation of feature annotation.</text>
</comment>
<name>E6WZ02_NITSE</name>
<evidence type="ECO:0000256" key="4">
    <source>
        <dbReference type="ARBA" id="ARBA00022490"/>
    </source>
</evidence>
<dbReference type="PANTHER" id="PTHR11956:SF5">
    <property type="entry name" value="ARGININE--TRNA LIGASE, CYTOPLASMIC"/>
    <property type="match status" value="1"/>
</dbReference>
<dbReference type="HOGENOM" id="CLU_006406_5_1_7"/>
<dbReference type="GO" id="GO:0005524">
    <property type="term" value="F:ATP binding"/>
    <property type="evidence" value="ECO:0007669"/>
    <property type="project" value="UniProtKB-UniRule"/>
</dbReference>
<dbReference type="eggNOG" id="COG0018">
    <property type="taxonomic scope" value="Bacteria"/>
</dbReference>
<dbReference type="Proteomes" id="UP000008633">
    <property type="component" value="Chromosome"/>
</dbReference>
<evidence type="ECO:0000256" key="11">
    <source>
        <dbReference type="HAMAP-Rule" id="MF_00123"/>
    </source>
</evidence>
<evidence type="ECO:0000256" key="10">
    <source>
        <dbReference type="ARBA" id="ARBA00049339"/>
    </source>
</evidence>
<dbReference type="InterPro" id="IPR001278">
    <property type="entry name" value="Arg-tRNA-ligase"/>
</dbReference>
<keyword evidence="8 11" id="KW-0648">Protein biosynthesis</keyword>
<dbReference type="Gene3D" id="3.30.1360.70">
    <property type="entry name" value="Arginyl tRNA synthetase N-terminal domain"/>
    <property type="match status" value="1"/>
</dbReference>
<dbReference type="SMART" id="SM01016">
    <property type="entry name" value="Arg_tRNA_synt_N"/>
    <property type="match status" value="1"/>
</dbReference>
<keyword evidence="9 11" id="KW-0030">Aminoacyl-tRNA synthetase</keyword>
<dbReference type="Gene3D" id="1.10.730.10">
    <property type="entry name" value="Isoleucyl-tRNA Synthetase, Domain 1"/>
    <property type="match status" value="1"/>
</dbReference>
<dbReference type="InterPro" id="IPR014729">
    <property type="entry name" value="Rossmann-like_a/b/a_fold"/>
</dbReference>
<dbReference type="NCBIfam" id="TIGR00456">
    <property type="entry name" value="argS"/>
    <property type="match status" value="1"/>
</dbReference>
<feature type="domain" description="DALR anticodon binding" evidence="13">
    <location>
        <begin position="452"/>
        <end position="565"/>
    </location>
</feature>
<keyword evidence="7 11" id="KW-0067">ATP-binding</keyword>
<dbReference type="KEGG" id="nsa:Nitsa_0179"/>
<dbReference type="InterPro" id="IPR009080">
    <property type="entry name" value="tRNAsynth_Ia_anticodon-bd"/>
</dbReference>
<dbReference type="CDD" id="cd07956">
    <property type="entry name" value="Anticodon_Ia_Arg"/>
    <property type="match status" value="1"/>
</dbReference>
<keyword evidence="5 11" id="KW-0436">Ligase</keyword>
<keyword evidence="16" id="KW-1185">Reference proteome</keyword>
<dbReference type="RefSeq" id="WP_013553149.1">
    <property type="nucleotide sequence ID" value="NC_014935.1"/>
</dbReference>
<gene>
    <name evidence="11" type="primary">argS</name>
    <name evidence="15" type="ordered locus">Nitsa_0179</name>
</gene>
<dbReference type="Pfam" id="PF03485">
    <property type="entry name" value="Arg_tRNA_synt_N"/>
    <property type="match status" value="1"/>
</dbReference>
<feature type="domain" description="Arginyl tRNA synthetase N-terminal" evidence="14">
    <location>
        <begin position="1"/>
        <end position="86"/>
    </location>
</feature>
<evidence type="ECO:0000259" key="13">
    <source>
        <dbReference type="SMART" id="SM00836"/>
    </source>
</evidence>
<evidence type="ECO:0000256" key="5">
    <source>
        <dbReference type="ARBA" id="ARBA00022598"/>
    </source>
</evidence>
<dbReference type="Pfam" id="PF00750">
    <property type="entry name" value="tRNA-synt_1d"/>
    <property type="match status" value="1"/>
</dbReference>
<dbReference type="SMART" id="SM00836">
    <property type="entry name" value="DALR_1"/>
    <property type="match status" value="1"/>
</dbReference>
<sequence length="565" mass="63683">MQIKAQLNQLIHDACAKAEIPVETVQVNEAGKPEFGDYQFNGAMPLAKKLGKNPRQIAQEIVEALPENPILSKAEIAGPGFINLTLSPKWLAARLEEAARDERLGVGRQSEPKRVVVDYSSPNMAKQMHVGHLRSTIIGDSLANLFAFLGDEVIRQNHIGDWGTQFGMLIAYLEELGEGAEGSLHDLEEFYKAAKKRFDEDAAFADKSREYVVKLQGGDVKCLHLWENFIDKSLGHCEEVYSKLHVRLTREDVKAESSYNDDLQKIVEDLQAKGLLKESRGAKVVFTDDEENPLIIQKSDGGFLYATTDLAAIRFRVKELGAKRISYVVDARQAGHFKQVFAVARMAGYAPEDVRLEHVSFGMMLDKSGRPFKTRDGGTVKLIDLLDEAVERAKGAITQREAYDEEELEKIAEIVGIGAVKYSDLSINRESNYIFDWDRMLSLEGNTSLYQQYAYARIRSIFRKYDGTIEGKVQLGDELERRLALKLLQLEDVLRAAAREAMPHYITGYLYDLATLFMKFYENNPILRSDVPEELRQSRLQLAKSTADTLKLALEILGIKVLERL</sequence>
<evidence type="ECO:0000313" key="16">
    <source>
        <dbReference type="Proteomes" id="UP000008633"/>
    </source>
</evidence>
<evidence type="ECO:0000256" key="7">
    <source>
        <dbReference type="ARBA" id="ARBA00022840"/>
    </source>
</evidence>
<dbReference type="Pfam" id="PF05746">
    <property type="entry name" value="DALR_1"/>
    <property type="match status" value="1"/>
</dbReference>
<evidence type="ECO:0000256" key="1">
    <source>
        <dbReference type="ARBA" id="ARBA00004496"/>
    </source>
</evidence>
<organism evidence="15 16">
    <name type="scientific">Nitratifractor salsuginis (strain DSM 16511 / JCM 12458 / E9I37-1)</name>
    <dbReference type="NCBI Taxonomy" id="749222"/>
    <lineage>
        <taxon>Bacteria</taxon>
        <taxon>Pseudomonadati</taxon>
        <taxon>Campylobacterota</taxon>
        <taxon>Epsilonproteobacteria</taxon>
        <taxon>Campylobacterales</taxon>
        <taxon>Sulfurovaceae</taxon>
        <taxon>Nitratifractor</taxon>
    </lineage>
</organism>
<dbReference type="EC" id="6.1.1.19" evidence="11"/>
<dbReference type="InterPro" id="IPR036695">
    <property type="entry name" value="Arg-tRNA-synth_N_sf"/>
</dbReference>
<dbReference type="CDD" id="cd00671">
    <property type="entry name" value="ArgRS_core"/>
    <property type="match status" value="1"/>
</dbReference>
<dbReference type="Gene3D" id="3.40.50.620">
    <property type="entry name" value="HUPs"/>
    <property type="match status" value="1"/>
</dbReference>
<dbReference type="GO" id="GO:0004814">
    <property type="term" value="F:arginine-tRNA ligase activity"/>
    <property type="evidence" value="ECO:0007669"/>
    <property type="project" value="UniProtKB-UniRule"/>
</dbReference>
<dbReference type="EMBL" id="CP002452">
    <property type="protein sequence ID" value="ADV45452.1"/>
    <property type="molecule type" value="Genomic_DNA"/>
</dbReference>
<comment type="subcellular location">
    <subcellularLocation>
        <location evidence="1 11">Cytoplasm</location>
    </subcellularLocation>
</comment>
<evidence type="ECO:0000256" key="3">
    <source>
        <dbReference type="ARBA" id="ARBA00011245"/>
    </source>
</evidence>
<dbReference type="GO" id="GO:0005737">
    <property type="term" value="C:cytoplasm"/>
    <property type="evidence" value="ECO:0007669"/>
    <property type="project" value="UniProtKB-SubCell"/>
</dbReference>
<dbReference type="InterPro" id="IPR005148">
    <property type="entry name" value="Arg-tRNA-synth_N"/>
</dbReference>
<dbReference type="PROSITE" id="PS00178">
    <property type="entry name" value="AA_TRNA_LIGASE_I"/>
    <property type="match status" value="1"/>
</dbReference>
<keyword evidence="4 11" id="KW-0963">Cytoplasm</keyword>
<accession>E6WZ02</accession>
<proteinExistence type="inferred from homology"/>